<name>A0A934U2V8_9NOCA</name>
<dbReference type="GO" id="GO:0003824">
    <property type="term" value="F:catalytic activity"/>
    <property type="evidence" value="ECO:0007669"/>
    <property type="project" value="UniProtKB-ARBA"/>
</dbReference>
<dbReference type="PRINTS" id="PR00111">
    <property type="entry name" value="ABHYDROLASE"/>
</dbReference>
<dbReference type="SUPFAM" id="SSF53474">
    <property type="entry name" value="alpha/beta-Hydrolases"/>
    <property type="match status" value="1"/>
</dbReference>
<reference evidence="2" key="1">
    <citation type="submission" date="2020-12" db="EMBL/GenBank/DDBJ databases">
        <title>Antrihabitans popcorni sp. nov. and Antrihabitans auranticaus sp. nov., isolated from a larva cave.</title>
        <authorList>
            <person name="Lee S.D."/>
            <person name="Kim I.S."/>
        </authorList>
    </citation>
    <scope>NUCLEOTIDE SEQUENCE</scope>
    <source>
        <strain evidence="2">YC3-6</strain>
    </source>
</reference>
<dbReference type="PANTHER" id="PTHR11614">
    <property type="entry name" value="PHOSPHOLIPASE-RELATED"/>
    <property type="match status" value="1"/>
</dbReference>
<gene>
    <name evidence="2" type="ORF">JGU71_09730</name>
</gene>
<evidence type="ECO:0000313" key="2">
    <source>
        <dbReference type="EMBL" id="MBJ8339166.1"/>
    </source>
</evidence>
<protein>
    <submittedName>
        <fullName evidence="2">Lysophospholipase</fullName>
    </submittedName>
</protein>
<dbReference type="InterPro" id="IPR000073">
    <property type="entry name" value="AB_hydrolase_1"/>
</dbReference>
<evidence type="ECO:0000313" key="3">
    <source>
        <dbReference type="Proteomes" id="UP000655868"/>
    </source>
</evidence>
<keyword evidence="3" id="KW-1185">Reference proteome</keyword>
<sequence length="291" mass="31801">MDILHEPRGILLRSDREAIAWRRWVPADRTRASVVVLHGLGEHSGRYAVVAERLTHTGFAVTAVDYEGFGESFGHRGDVRYGPTCGDLDRLISEERVRTDGLPVFLYGHSLGGLYAFLYAADRPSADLAGVVVSGPAFDSQLRQQRLKVAIARLLARAHPTLSLPNGLRFERVNRSSEVVAARKADPLVHGRATARFAVDVLAQMERVRSAAPSVQVPLLVLHGDADLINPISASREVVQLVPSSTLVTYQGAYHGLEEEAEARTLLSDVIAWLDEVLLDSGHRLPDPGAR</sequence>
<dbReference type="Proteomes" id="UP000655868">
    <property type="component" value="Unassembled WGS sequence"/>
</dbReference>
<proteinExistence type="predicted"/>
<evidence type="ECO:0000259" key="1">
    <source>
        <dbReference type="Pfam" id="PF12146"/>
    </source>
</evidence>
<dbReference type="Gene3D" id="3.40.50.1820">
    <property type="entry name" value="alpha/beta hydrolase"/>
    <property type="match status" value="1"/>
</dbReference>
<comment type="caution">
    <text evidence="2">The sequence shown here is derived from an EMBL/GenBank/DDBJ whole genome shotgun (WGS) entry which is preliminary data.</text>
</comment>
<dbReference type="InterPro" id="IPR051044">
    <property type="entry name" value="MAG_DAG_Lipase"/>
</dbReference>
<feature type="domain" description="Serine aminopeptidase S33" evidence="1">
    <location>
        <begin position="29"/>
        <end position="261"/>
    </location>
</feature>
<dbReference type="AlphaFoldDB" id="A0A934U2V8"/>
<organism evidence="2 3">
    <name type="scientific">Antrihabitans stalagmiti</name>
    <dbReference type="NCBI Taxonomy" id="2799499"/>
    <lineage>
        <taxon>Bacteria</taxon>
        <taxon>Bacillati</taxon>
        <taxon>Actinomycetota</taxon>
        <taxon>Actinomycetes</taxon>
        <taxon>Mycobacteriales</taxon>
        <taxon>Nocardiaceae</taxon>
        <taxon>Antrihabitans</taxon>
    </lineage>
</organism>
<dbReference type="InterPro" id="IPR029058">
    <property type="entry name" value="AB_hydrolase_fold"/>
</dbReference>
<dbReference type="EMBL" id="JAEMNV010000003">
    <property type="protein sequence ID" value="MBJ8339166.1"/>
    <property type="molecule type" value="Genomic_DNA"/>
</dbReference>
<dbReference type="RefSeq" id="WP_199703878.1">
    <property type="nucleotide sequence ID" value="NZ_JAEMNV010000003.1"/>
</dbReference>
<dbReference type="Pfam" id="PF12146">
    <property type="entry name" value="Hydrolase_4"/>
    <property type="match status" value="1"/>
</dbReference>
<accession>A0A934U2V8</accession>
<dbReference type="InterPro" id="IPR022742">
    <property type="entry name" value="Hydrolase_4"/>
</dbReference>